<gene>
    <name evidence="2" type="ORF">J1N35_030124</name>
</gene>
<keyword evidence="3" id="KW-1185">Reference proteome</keyword>
<feature type="transmembrane region" description="Helical" evidence="1">
    <location>
        <begin position="63"/>
        <end position="85"/>
    </location>
</feature>
<reference evidence="2 3" key="1">
    <citation type="journal article" date="2021" name="Plant Biotechnol. J.">
        <title>Multi-omics assisted identification of the key and species-specific regulatory components of drought-tolerant mechanisms in Gossypium stocksii.</title>
        <authorList>
            <person name="Yu D."/>
            <person name="Ke L."/>
            <person name="Zhang D."/>
            <person name="Wu Y."/>
            <person name="Sun Y."/>
            <person name="Mei J."/>
            <person name="Sun J."/>
            <person name="Sun Y."/>
        </authorList>
    </citation>
    <scope>NUCLEOTIDE SEQUENCE [LARGE SCALE GENOMIC DNA]</scope>
    <source>
        <strain evidence="3">cv. E1</strain>
        <tissue evidence="2">Leaf</tissue>
    </source>
</reference>
<proteinExistence type="predicted"/>
<feature type="transmembrane region" description="Helical" evidence="1">
    <location>
        <begin position="33"/>
        <end position="57"/>
    </location>
</feature>
<name>A0A9D3ZTV2_9ROSI</name>
<dbReference type="Proteomes" id="UP000828251">
    <property type="component" value="Unassembled WGS sequence"/>
</dbReference>
<protein>
    <submittedName>
        <fullName evidence="2">Uncharacterized protein</fullName>
    </submittedName>
</protein>
<keyword evidence="1" id="KW-0472">Membrane</keyword>
<organism evidence="2 3">
    <name type="scientific">Gossypium stocksii</name>
    <dbReference type="NCBI Taxonomy" id="47602"/>
    <lineage>
        <taxon>Eukaryota</taxon>
        <taxon>Viridiplantae</taxon>
        <taxon>Streptophyta</taxon>
        <taxon>Embryophyta</taxon>
        <taxon>Tracheophyta</taxon>
        <taxon>Spermatophyta</taxon>
        <taxon>Magnoliopsida</taxon>
        <taxon>eudicotyledons</taxon>
        <taxon>Gunneridae</taxon>
        <taxon>Pentapetalae</taxon>
        <taxon>rosids</taxon>
        <taxon>malvids</taxon>
        <taxon>Malvales</taxon>
        <taxon>Malvaceae</taxon>
        <taxon>Malvoideae</taxon>
        <taxon>Gossypium</taxon>
    </lineage>
</organism>
<keyword evidence="1" id="KW-1133">Transmembrane helix</keyword>
<sequence length="113" mass="13145">MMLCRVLETCALGSIETYCCFCPMMENSFLIEWFWFSILLWLLHSTSFLSLSLSLSLSLVDGLYTGCVLDGFPTHTLYLSIYLYLYRHFFGGQVVYEKPLKDVFTVKLYMMLA</sequence>
<keyword evidence="1" id="KW-0812">Transmembrane</keyword>
<dbReference type="AlphaFoldDB" id="A0A9D3ZTV2"/>
<dbReference type="EMBL" id="JAIQCV010000009">
    <property type="protein sequence ID" value="KAH1065137.1"/>
    <property type="molecule type" value="Genomic_DNA"/>
</dbReference>
<evidence type="ECO:0000256" key="1">
    <source>
        <dbReference type="SAM" id="Phobius"/>
    </source>
</evidence>
<evidence type="ECO:0000313" key="2">
    <source>
        <dbReference type="EMBL" id="KAH1065137.1"/>
    </source>
</evidence>
<evidence type="ECO:0000313" key="3">
    <source>
        <dbReference type="Proteomes" id="UP000828251"/>
    </source>
</evidence>
<accession>A0A9D3ZTV2</accession>
<comment type="caution">
    <text evidence="2">The sequence shown here is derived from an EMBL/GenBank/DDBJ whole genome shotgun (WGS) entry which is preliminary data.</text>
</comment>